<evidence type="ECO:0000313" key="2">
    <source>
        <dbReference type="Proteomes" id="UP000323819"/>
    </source>
</evidence>
<reference evidence="1 2" key="1">
    <citation type="submission" date="2019-06" db="EMBL/GenBank/DDBJ databases">
        <title>Vibrio cholerae phylogeny based on whole-genome sequencing reveals genetic diversity and population strucutre.</title>
        <authorList>
            <person name="Zhiqiu Y."/>
            <person name="Bin L."/>
            <person name="Lingyan J."/>
        </authorList>
    </citation>
    <scope>NUCLEOTIDE SEQUENCE [LARGE SCALE GENOMIC DNA]</scope>
    <source>
        <strain evidence="1 2">N2814</strain>
    </source>
</reference>
<dbReference type="SUPFAM" id="SSF55961">
    <property type="entry name" value="Bet v1-like"/>
    <property type="match status" value="1"/>
</dbReference>
<dbReference type="AlphaFoldDB" id="A0ABD7SJP7"/>
<proteinExistence type="predicted"/>
<protein>
    <submittedName>
        <fullName evidence="1">Polyketide cyclase</fullName>
    </submittedName>
</protein>
<gene>
    <name evidence="1" type="ORF">FXF03_14790</name>
</gene>
<dbReference type="Proteomes" id="UP000323819">
    <property type="component" value="Unassembled WGS sequence"/>
</dbReference>
<comment type="caution">
    <text evidence="1">The sequence shown here is derived from an EMBL/GenBank/DDBJ whole genome shotgun (WGS) entry which is preliminary data.</text>
</comment>
<organism evidence="1 2">
    <name type="scientific">Vibrio cholerae</name>
    <dbReference type="NCBI Taxonomy" id="666"/>
    <lineage>
        <taxon>Bacteria</taxon>
        <taxon>Pseudomonadati</taxon>
        <taxon>Pseudomonadota</taxon>
        <taxon>Gammaproteobacteria</taxon>
        <taxon>Vibrionales</taxon>
        <taxon>Vibrionaceae</taxon>
        <taxon>Vibrio</taxon>
    </lineage>
</organism>
<dbReference type="InterPro" id="IPR023393">
    <property type="entry name" value="START-like_dom_sf"/>
</dbReference>
<evidence type="ECO:0000313" key="1">
    <source>
        <dbReference type="EMBL" id="TXX64747.1"/>
    </source>
</evidence>
<accession>A0ABD7SJP7</accession>
<dbReference type="EMBL" id="VSIJ01000035">
    <property type="protein sequence ID" value="TXX64747.1"/>
    <property type="molecule type" value="Genomic_DNA"/>
</dbReference>
<dbReference type="Pfam" id="PF10604">
    <property type="entry name" value="Polyketide_cyc2"/>
    <property type="match status" value="1"/>
</dbReference>
<name>A0ABD7SJP7_VIBCL</name>
<dbReference type="RefSeq" id="WP_055030477.1">
    <property type="nucleotide sequence ID" value="NZ_JACFTM010000039.1"/>
</dbReference>
<sequence>MTFENSILVKASRSQVYQLYRDVENWKEWDQEVKASKISSEFQEGCSGFLTPSKGPTAKIKIVKVCQDVSFTVVSKLPFCCMCFEHELIDEGNLTRVIHRVSFSGKLRFLFGFLIGNQIKKGLPQTLQGLKNRVENNHV</sequence>
<dbReference type="Gene3D" id="3.30.530.20">
    <property type="match status" value="1"/>
</dbReference>
<dbReference type="InterPro" id="IPR019587">
    <property type="entry name" value="Polyketide_cyclase/dehydratase"/>
</dbReference>